<organism evidence="9 10">
    <name type="scientific">Coprinopsis cinerea (strain Okayama-7 / 130 / ATCC MYA-4618 / FGSC 9003)</name>
    <name type="common">Inky cap fungus</name>
    <name type="synonym">Hormographiella aspergillata</name>
    <dbReference type="NCBI Taxonomy" id="240176"/>
    <lineage>
        <taxon>Eukaryota</taxon>
        <taxon>Fungi</taxon>
        <taxon>Dikarya</taxon>
        <taxon>Basidiomycota</taxon>
        <taxon>Agaricomycotina</taxon>
        <taxon>Agaricomycetes</taxon>
        <taxon>Agaricomycetidae</taxon>
        <taxon>Agaricales</taxon>
        <taxon>Agaricineae</taxon>
        <taxon>Psathyrellaceae</taxon>
        <taxon>Coprinopsis</taxon>
    </lineage>
</organism>
<feature type="domain" description="Major facilitator superfamily (MFS) profile" evidence="8">
    <location>
        <begin position="48"/>
        <end position="490"/>
    </location>
</feature>
<evidence type="ECO:0000256" key="3">
    <source>
        <dbReference type="ARBA" id="ARBA00022692"/>
    </source>
</evidence>
<evidence type="ECO:0000256" key="6">
    <source>
        <dbReference type="SAM" id="MobiDB-lite"/>
    </source>
</evidence>
<dbReference type="GO" id="GO:0016020">
    <property type="term" value="C:membrane"/>
    <property type="evidence" value="ECO:0007669"/>
    <property type="project" value="UniProtKB-SubCell"/>
</dbReference>
<gene>
    <name evidence="9" type="ORF">CC1G_02148</name>
</gene>
<dbReference type="GeneID" id="6010926"/>
<feature type="transmembrane region" description="Helical" evidence="7">
    <location>
        <begin position="347"/>
        <end position="367"/>
    </location>
</feature>
<dbReference type="HOGENOM" id="CLU_001265_52_2_1"/>
<evidence type="ECO:0000256" key="5">
    <source>
        <dbReference type="ARBA" id="ARBA00023136"/>
    </source>
</evidence>
<keyword evidence="10" id="KW-1185">Reference proteome</keyword>
<comment type="subcellular location">
    <subcellularLocation>
        <location evidence="1">Membrane</location>
        <topology evidence="1">Multi-pass membrane protein</topology>
    </subcellularLocation>
</comment>
<dbReference type="RefSeq" id="XP_001834412.2">
    <property type="nucleotide sequence ID" value="XM_001834360.2"/>
</dbReference>
<protein>
    <recommendedName>
        <fullName evidence="8">Major facilitator superfamily (MFS) profile domain-containing protein</fullName>
    </recommendedName>
</protein>
<sequence length="495" mass="53466">MASTTNNPAPEKAASVSSNSRDSKDLKTTQSHGAEVEKGTATGLGHESDTELKLRVLNDAMQSVGFGKYHLLPGLLIPTTLPEFFTVDPSYLVITVYAGLFVGAAFWGLMSDLYGRVWPFNLTLIVAGVFATAAGGANTFTQLAVLIGLFGFGAGEFMPASHSYLLTALQTFWILGNMFIAGLAWAFIPKRACDFINPCTKEGNMGWRYMMFTFGSVTLLLGLVRFFAFPIHESPRYLLARGRDEEAVAVVQAIAKYNGVECSLTVEDLKKVGSGRPEEPATVGQKFGYVFQRIVALFKPLRMALSTVILIVLWSAIGLATTLYYSFLPYLLSLRAEEFGAGTPLDITYRNQFIISTCGLIAPYLASLAVEIPFLGRRGTLAIGCALSGTFLLASTTSKNSNALLGWNCGYQFGSAVLYSVLYAFTTEVFPTKNRGTGNAIVSMFIRISGVLAPLLVLYYPIESTVPAYVGGGLTVACCILPLLVPYEPRGKPTI</sequence>
<dbReference type="Pfam" id="PF00083">
    <property type="entry name" value="Sugar_tr"/>
    <property type="match status" value="1"/>
</dbReference>
<dbReference type="InterPro" id="IPR020846">
    <property type="entry name" value="MFS_dom"/>
</dbReference>
<dbReference type="AlphaFoldDB" id="A8NKC8"/>
<reference evidence="9 10" key="1">
    <citation type="journal article" date="2010" name="Proc. Natl. Acad. Sci. U.S.A.">
        <title>Insights into evolution of multicellular fungi from the assembled chromosomes of the mushroom Coprinopsis cinerea (Coprinus cinereus).</title>
        <authorList>
            <person name="Stajich J.E."/>
            <person name="Wilke S.K."/>
            <person name="Ahren D."/>
            <person name="Au C.H."/>
            <person name="Birren B.W."/>
            <person name="Borodovsky M."/>
            <person name="Burns C."/>
            <person name="Canback B."/>
            <person name="Casselton L.A."/>
            <person name="Cheng C.K."/>
            <person name="Deng J."/>
            <person name="Dietrich F.S."/>
            <person name="Fargo D.C."/>
            <person name="Farman M.L."/>
            <person name="Gathman A.C."/>
            <person name="Goldberg J."/>
            <person name="Guigo R."/>
            <person name="Hoegger P.J."/>
            <person name="Hooker J.B."/>
            <person name="Huggins A."/>
            <person name="James T.Y."/>
            <person name="Kamada T."/>
            <person name="Kilaru S."/>
            <person name="Kodira C."/>
            <person name="Kues U."/>
            <person name="Kupfer D."/>
            <person name="Kwan H.S."/>
            <person name="Lomsadze A."/>
            <person name="Li W."/>
            <person name="Lilly W.W."/>
            <person name="Ma L.J."/>
            <person name="Mackey A.J."/>
            <person name="Manning G."/>
            <person name="Martin F."/>
            <person name="Muraguchi H."/>
            <person name="Natvig D.O."/>
            <person name="Palmerini H."/>
            <person name="Ramesh M.A."/>
            <person name="Rehmeyer C.J."/>
            <person name="Roe B.A."/>
            <person name="Shenoy N."/>
            <person name="Stanke M."/>
            <person name="Ter-Hovhannisyan V."/>
            <person name="Tunlid A."/>
            <person name="Velagapudi R."/>
            <person name="Vision T.J."/>
            <person name="Zeng Q."/>
            <person name="Zolan M.E."/>
            <person name="Pukkila P.J."/>
        </authorList>
    </citation>
    <scope>NUCLEOTIDE SEQUENCE [LARGE SCALE GENOMIC DNA]</scope>
    <source>
        <strain evidence="10">Okayama-7 / 130 / ATCC MYA-4618 / FGSC 9003</strain>
    </source>
</reference>
<dbReference type="PANTHER" id="PTHR23511:SF12">
    <property type="entry name" value="TRANSPORTER, PUTATIVE (AFU_ORTHOLOGUE AFUA_7G01740)-RELATED"/>
    <property type="match status" value="1"/>
</dbReference>
<dbReference type="InterPro" id="IPR005828">
    <property type="entry name" value="MFS_sugar_transport-like"/>
</dbReference>
<dbReference type="EMBL" id="AACS02000010">
    <property type="protein sequence ID" value="EAU87389.2"/>
    <property type="molecule type" value="Genomic_DNA"/>
</dbReference>
<evidence type="ECO:0000313" key="10">
    <source>
        <dbReference type="Proteomes" id="UP000001861"/>
    </source>
</evidence>
<feature type="transmembrane region" description="Helical" evidence="7">
    <location>
        <begin position="466"/>
        <end position="485"/>
    </location>
</feature>
<feature type="transmembrane region" description="Helical" evidence="7">
    <location>
        <begin position="437"/>
        <end position="460"/>
    </location>
</feature>
<dbReference type="InParanoid" id="A8NKC8"/>
<dbReference type="OrthoDB" id="3936150at2759"/>
<evidence type="ECO:0000259" key="8">
    <source>
        <dbReference type="PROSITE" id="PS50850"/>
    </source>
</evidence>
<dbReference type="PROSITE" id="PS50850">
    <property type="entry name" value="MFS"/>
    <property type="match status" value="1"/>
</dbReference>
<evidence type="ECO:0000256" key="4">
    <source>
        <dbReference type="ARBA" id="ARBA00022989"/>
    </source>
</evidence>
<comment type="caution">
    <text evidence="9">The sequence shown here is derived from an EMBL/GenBank/DDBJ whole genome shotgun (WGS) entry which is preliminary data.</text>
</comment>
<evidence type="ECO:0000256" key="2">
    <source>
        <dbReference type="ARBA" id="ARBA00022448"/>
    </source>
</evidence>
<dbReference type="eggNOG" id="KOG0253">
    <property type="taxonomic scope" value="Eukaryota"/>
</dbReference>
<accession>A8NKC8</accession>
<dbReference type="PANTHER" id="PTHR23511">
    <property type="entry name" value="SYNAPTIC VESICLE GLYCOPROTEIN 2"/>
    <property type="match status" value="1"/>
</dbReference>
<keyword evidence="4 7" id="KW-1133">Transmembrane helix</keyword>
<feature type="transmembrane region" description="Helical" evidence="7">
    <location>
        <begin position="303"/>
        <end position="327"/>
    </location>
</feature>
<evidence type="ECO:0000256" key="1">
    <source>
        <dbReference type="ARBA" id="ARBA00004141"/>
    </source>
</evidence>
<name>A8NKC8_COPC7</name>
<feature type="transmembrane region" description="Helical" evidence="7">
    <location>
        <begin position="91"/>
        <end position="110"/>
    </location>
</feature>
<feature type="region of interest" description="Disordered" evidence="6">
    <location>
        <begin position="1"/>
        <end position="46"/>
    </location>
</feature>
<feature type="transmembrane region" description="Helical" evidence="7">
    <location>
        <begin position="122"/>
        <end position="152"/>
    </location>
</feature>
<keyword evidence="3 7" id="KW-0812">Transmembrane</keyword>
<feature type="transmembrane region" description="Helical" evidence="7">
    <location>
        <begin position="404"/>
        <end position="425"/>
    </location>
</feature>
<feature type="transmembrane region" description="Helical" evidence="7">
    <location>
        <begin position="208"/>
        <end position="228"/>
    </location>
</feature>
<evidence type="ECO:0000256" key="7">
    <source>
        <dbReference type="SAM" id="Phobius"/>
    </source>
</evidence>
<proteinExistence type="predicted"/>
<dbReference type="VEuPathDB" id="FungiDB:CC1G_02148"/>
<evidence type="ECO:0000313" key="9">
    <source>
        <dbReference type="EMBL" id="EAU87389.2"/>
    </source>
</evidence>
<feature type="transmembrane region" description="Helical" evidence="7">
    <location>
        <begin position="164"/>
        <end position="188"/>
    </location>
</feature>
<dbReference type="Proteomes" id="UP000001861">
    <property type="component" value="Unassembled WGS sequence"/>
</dbReference>
<dbReference type="Gene3D" id="1.20.1250.20">
    <property type="entry name" value="MFS general substrate transporter like domains"/>
    <property type="match status" value="1"/>
</dbReference>
<keyword evidence="2" id="KW-0813">Transport</keyword>
<dbReference type="OMA" id="CALYACI"/>
<dbReference type="GO" id="GO:0022857">
    <property type="term" value="F:transmembrane transporter activity"/>
    <property type="evidence" value="ECO:0007669"/>
    <property type="project" value="InterPro"/>
</dbReference>
<dbReference type="KEGG" id="cci:CC1G_02148"/>
<keyword evidence="5 7" id="KW-0472">Membrane</keyword>
<dbReference type="InterPro" id="IPR036259">
    <property type="entry name" value="MFS_trans_sf"/>
</dbReference>
<dbReference type="SUPFAM" id="SSF103473">
    <property type="entry name" value="MFS general substrate transporter"/>
    <property type="match status" value="1"/>
</dbReference>